<dbReference type="AlphaFoldDB" id="A9M4M3"/>
<reference evidence="3" key="1">
    <citation type="journal article" date="2007" name="Appl. Environ. Microbiol.">
        <title>Sequence characterization and comparative analysis of three plasmids isolated from environmental Vibrio spp.</title>
        <authorList>
            <person name="Hazen T.H."/>
            <person name="Wu D."/>
            <person name="Eisen J.A."/>
            <person name="Sobecky P.A."/>
        </authorList>
    </citation>
    <scope>NUCLEOTIDE SEQUENCE [LARGE SCALE GENOMIC DNA]</scope>
    <source>
        <strain evidence="3">23023</strain>
        <plasmid evidence="3">p23023</plasmid>
    </source>
</reference>
<dbReference type="EMBL" id="CP000755">
    <property type="protein sequence ID" value="ABX77040.1"/>
    <property type="molecule type" value="Genomic_DNA"/>
</dbReference>
<evidence type="ECO:0000256" key="2">
    <source>
        <dbReference type="SAM" id="MobiDB-lite"/>
    </source>
</evidence>
<evidence type="ECO:0000313" key="3">
    <source>
        <dbReference type="EMBL" id="ABX77040.1"/>
    </source>
</evidence>
<geneLocation type="plasmid" evidence="3">
    <name>p23023</name>
</geneLocation>
<dbReference type="RefSeq" id="WP_012219852.1">
    <property type="nucleotide sequence ID" value="NC_010112.1"/>
</dbReference>
<organism evidence="3">
    <name type="scientific">Vibrio sp. 23023</name>
    <dbReference type="NCBI Taxonomy" id="452803"/>
    <lineage>
        <taxon>Bacteria</taxon>
        <taxon>Pseudomonadati</taxon>
        <taxon>Pseudomonadota</taxon>
        <taxon>Gammaproteobacteria</taxon>
        <taxon>Vibrionales</taxon>
        <taxon>Vibrionaceae</taxon>
        <taxon>Vibrio</taxon>
    </lineage>
</organism>
<keyword evidence="3" id="KW-0614">Plasmid</keyword>
<accession>A9M4M3</accession>
<protein>
    <submittedName>
        <fullName evidence="3">Uncharacterized protein</fullName>
    </submittedName>
</protein>
<evidence type="ECO:0000256" key="1">
    <source>
        <dbReference type="SAM" id="Coils"/>
    </source>
</evidence>
<feature type="compositionally biased region" description="Polar residues" evidence="2">
    <location>
        <begin position="252"/>
        <end position="261"/>
    </location>
</feature>
<proteinExistence type="predicted"/>
<name>A9M4M3_9VIBR</name>
<sequence length="261" mass="29954">MSYATGIPTIDVANFLQNIQGYLQDLKEYSTLATETSNQIKTAQNTFAQYQKLQQEYELLQAQATALHSSMSQHDYNALWHQAFSMAKQRPFSDIDWRAATGGLYDPDAVKETDKQYGTLDNRIQMENLARQAFDGEVPGSYQRSYQNATLPIYQKQQVRSFEKRHNEQRKQLSHLNTDRNGIVGHDNNELQTLHLIASQNQVMLTQLADLNEIERTQLELSNRLSNEQAVNDQKEKQARLKRIQAAKSHPITVNETPLMP</sequence>
<keyword evidence="1" id="KW-0175">Coiled coil</keyword>
<gene>
    <name evidence="3" type="ORF">BMSA_0005</name>
</gene>
<feature type="coiled-coil region" evidence="1">
    <location>
        <begin position="43"/>
        <end position="70"/>
    </location>
</feature>
<feature type="region of interest" description="Disordered" evidence="2">
    <location>
        <begin position="241"/>
        <end position="261"/>
    </location>
</feature>